<keyword evidence="2" id="KW-1185">Reference proteome</keyword>
<organism evidence="1 2">
    <name type="scientific">Acinetobacter kyonggiensis</name>
    <dbReference type="NCBI Taxonomy" id="595670"/>
    <lineage>
        <taxon>Bacteria</taxon>
        <taxon>Pseudomonadati</taxon>
        <taxon>Pseudomonadota</taxon>
        <taxon>Gammaproteobacteria</taxon>
        <taxon>Moraxellales</taxon>
        <taxon>Moraxellaceae</taxon>
        <taxon>Acinetobacter</taxon>
    </lineage>
</organism>
<evidence type="ECO:0000313" key="1">
    <source>
        <dbReference type="EMBL" id="SDY51309.1"/>
    </source>
</evidence>
<dbReference type="AlphaFoldDB" id="A0A1H3KGZ9"/>
<dbReference type="EMBL" id="FNPK01000012">
    <property type="protein sequence ID" value="SDY51309.1"/>
    <property type="molecule type" value="Genomic_DNA"/>
</dbReference>
<dbReference type="STRING" id="595670.SAMN05421643_11277"/>
<gene>
    <name evidence="1" type="ORF">SAMN05421643_11277</name>
</gene>
<dbReference type="Pfam" id="PF09611">
    <property type="entry name" value="Cas_Csy1"/>
    <property type="match status" value="1"/>
</dbReference>
<sequence length="422" mass="48747">MNVDVVHASIESFLRQRIDKKVEAERKKLKEAFTDEHLSKIHSDHEIVSWMNYIAENASKVSLNVSHVAKLTHSSNKAINLVDSIPQQKHHYLLTTQTANVDEVDSAYTDASYAPVAEFLSFNVIDSGKNLGQFLAENEIYLSKISDNPEVRKQWKTQISEAYVAKKLSSHVLAKQVYIPVNHSYHVISPVKSSALAHKIFEKISLSRSKDTPVNQARKQNVSYDGIYTFFPKTAFLSVTKSNHQNASKLNGTRRGGLYFFQANPPQWKKDSLPPQTMAQFLARCRTSNSLEIFKEIKRLFYVMKKENLSINLNRRNILTELVESLADEVIHQVLWIQQSYTKGWSNDMEIEPYLRSFLDPIENNQHEDKEYIDEFTEQVAKWINKNMGEKYERRELKAIWFNTLHPILKDFHAVLTVESAE</sequence>
<reference evidence="2" key="1">
    <citation type="submission" date="2016-10" db="EMBL/GenBank/DDBJ databases">
        <authorList>
            <person name="Varghese N."/>
            <person name="Submissions S."/>
        </authorList>
    </citation>
    <scope>NUCLEOTIDE SEQUENCE [LARGE SCALE GENOMIC DNA]</scope>
    <source>
        <strain evidence="2">ANC 5109</strain>
    </source>
</reference>
<dbReference type="InterPro" id="IPR013397">
    <property type="entry name" value="CRISPR-assoc_prot_Csy1"/>
</dbReference>
<proteinExistence type="predicted"/>
<dbReference type="Proteomes" id="UP000199035">
    <property type="component" value="Unassembled WGS sequence"/>
</dbReference>
<evidence type="ECO:0000313" key="2">
    <source>
        <dbReference type="Proteomes" id="UP000199035"/>
    </source>
</evidence>
<dbReference type="RefSeq" id="WP_092690612.1">
    <property type="nucleotide sequence ID" value="NZ_FNPK01000012.1"/>
</dbReference>
<accession>A0A1H3KGZ9</accession>
<name>A0A1H3KGZ9_9GAMM</name>
<protein>
    <submittedName>
        <fullName evidence="1">CRISPR type I-F/YPEST-associated protein Csy1</fullName>
    </submittedName>
</protein>